<dbReference type="PROSITE" id="PS50885">
    <property type="entry name" value="HAMP"/>
    <property type="match status" value="1"/>
</dbReference>
<keyword evidence="6" id="KW-0808">Transferase</keyword>
<sequence>MRTFFLQLFLSFWLATIAVFVGATLFFPGDAPQSPTELQAIFKSSAQHSLDIVLQDYRSQGCSAASLSDPMWVVANAQGTPLCGRSLTRVESEVLQRAISKDALAGTRSGRQWIHALPITLESGTKWFIVLKSPFGRPPWFPPFPKSALPVSILVTFIFAYLLTRPLRSLSKAFRTFTAGDLDTRLAVAGRSRWGQFDSADVRTLMADFNSMADRVTELIDAQKMLIRDVSHELRSPLARLCMAVELAREGSSADQSVFDHMEQETEKVNALIGEMLTLSLLESTRQTPRLDSFNMQALIEELLENANFEASARGCRIEFESNLTTSLMTGQPEMLSRAIENILRNAIRYTLPGGVIEVELSNLDQHDSAAAQIPSGGLKVSVRDTGPGIPLDHLSHIFRPFYRVDMARSESSGGFGVGLAIAERAVHLHGGKIMASNRATGGLNVQILLPPSLENADDDSPTPAHHFFGQGD</sequence>
<dbReference type="InterPro" id="IPR036097">
    <property type="entry name" value="HisK_dim/P_sf"/>
</dbReference>
<dbReference type="EMBL" id="CP002467">
    <property type="protein sequence ID" value="ADV83442.1"/>
    <property type="molecule type" value="Genomic_DNA"/>
</dbReference>
<dbReference type="SUPFAM" id="SSF55874">
    <property type="entry name" value="ATPase domain of HSP90 chaperone/DNA topoisomerase II/histidine kinase"/>
    <property type="match status" value="1"/>
</dbReference>
<dbReference type="eggNOG" id="COG2205">
    <property type="taxonomic scope" value="Bacteria"/>
</dbReference>
<dbReference type="SMART" id="SM00388">
    <property type="entry name" value="HisKA"/>
    <property type="match status" value="1"/>
</dbReference>
<organism evidence="13 14">
    <name type="scientific">Terriglobus saanensis (strain ATCC BAA-1853 / DSM 23119 / SP1PR4)</name>
    <dbReference type="NCBI Taxonomy" id="401053"/>
    <lineage>
        <taxon>Bacteria</taxon>
        <taxon>Pseudomonadati</taxon>
        <taxon>Acidobacteriota</taxon>
        <taxon>Terriglobia</taxon>
        <taxon>Terriglobales</taxon>
        <taxon>Acidobacteriaceae</taxon>
        <taxon>Terriglobus</taxon>
    </lineage>
</organism>
<dbReference type="PANTHER" id="PTHR44936:SF10">
    <property type="entry name" value="SENSOR PROTEIN RSTB"/>
    <property type="match status" value="1"/>
</dbReference>
<name>E8V1V4_TERSS</name>
<dbReference type="Gene3D" id="1.10.287.130">
    <property type="match status" value="1"/>
</dbReference>
<dbReference type="HOGENOM" id="CLU_000445_89_27_0"/>
<gene>
    <name evidence="13" type="ordered locus">AciPR4_2667</name>
</gene>
<dbReference type="PRINTS" id="PR00344">
    <property type="entry name" value="BCTRLSENSOR"/>
</dbReference>
<dbReference type="InterPro" id="IPR003660">
    <property type="entry name" value="HAMP_dom"/>
</dbReference>
<dbReference type="SMART" id="SM00387">
    <property type="entry name" value="HATPase_c"/>
    <property type="match status" value="1"/>
</dbReference>
<dbReference type="Gene3D" id="3.30.565.10">
    <property type="entry name" value="Histidine kinase-like ATPase, C-terminal domain"/>
    <property type="match status" value="1"/>
</dbReference>
<dbReference type="Pfam" id="PF00512">
    <property type="entry name" value="HisKA"/>
    <property type="match status" value="1"/>
</dbReference>
<comment type="catalytic activity">
    <reaction evidence="1">
        <text>ATP + protein L-histidine = ADP + protein N-phospho-L-histidine.</text>
        <dbReference type="EC" id="2.7.13.3"/>
    </reaction>
</comment>
<comment type="subcellular location">
    <subcellularLocation>
        <location evidence="2">Cell membrane</location>
        <topology evidence="2">Multi-pass membrane protein</topology>
    </subcellularLocation>
</comment>
<evidence type="ECO:0000256" key="9">
    <source>
        <dbReference type="ARBA" id="ARBA00022840"/>
    </source>
</evidence>
<evidence type="ECO:0000313" key="14">
    <source>
        <dbReference type="Proteomes" id="UP000006844"/>
    </source>
</evidence>
<evidence type="ECO:0000256" key="3">
    <source>
        <dbReference type="ARBA" id="ARBA00012438"/>
    </source>
</evidence>
<dbReference type="Gene3D" id="6.10.340.10">
    <property type="match status" value="1"/>
</dbReference>
<keyword evidence="7" id="KW-0547">Nucleotide-binding</keyword>
<dbReference type="InterPro" id="IPR036890">
    <property type="entry name" value="HATPase_C_sf"/>
</dbReference>
<evidence type="ECO:0000256" key="2">
    <source>
        <dbReference type="ARBA" id="ARBA00004651"/>
    </source>
</evidence>
<dbReference type="InterPro" id="IPR050980">
    <property type="entry name" value="2C_sensor_his_kinase"/>
</dbReference>
<dbReference type="PANTHER" id="PTHR44936">
    <property type="entry name" value="SENSOR PROTEIN CREC"/>
    <property type="match status" value="1"/>
</dbReference>
<dbReference type="KEGG" id="tsa:AciPR4_2667"/>
<feature type="domain" description="HAMP" evidence="12">
    <location>
        <begin position="161"/>
        <end position="221"/>
    </location>
</feature>
<reference evidence="13 14" key="1">
    <citation type="journal article" date="2012" name="Stand. Genomic Sci.">
        <title>Complete genome sequence of Terriglobus saanensis type strain SP1PR4(T), an Acidobacteria from tundra soil.</title>
        <authorList>
            <person name="Rawat S.R."/>
            <person name="Mannisto M.K."/>
            <person name="Starovoytov V."/>
            <person name="Goodwin L."/>
            <person name="Nolan M."/>
            <person name="Hauser L."/>
            <person name="Land M."/>
            <person name="Davenport K.W."/>
            <person name="Woyke T."/>
            <person name="Haggblom M.M."/>
        </authorList>
    </citation>
    <scope>NUCLEOTIDE SEQUENCE</scope>
    <source>
        <strain evidence="14">ATCC BAA-1853 / DSM 23119 / SP1PR4</strain>
    </source>
</reference>
<protein>
    <recommendedName>
        <fullName evidence="3">histidine kinase</fullName>
        <ecNumber evidence="3">2.7.13.3</ecNumber>
    </recommendedName>
</protein>
<evidence type="ECO:0000256" key="4">
    <source>
        <dbReference type="ARBA" id="ARBA00022475"/>
    </source>
</evidence>
<evidence type="ECO:0000259" key="11">
    <source>
        <dbReference type="PROSITE" id="PS50109"/>
    </source>
</evidence>
<dbReference type="GO" id="GO:0000155">
    <property type="term" value="F:phosphorelay sensor kinase activity"/>
    <property type="evidence" value="ECO:0007669"/>
    <property type="project" value="InterPro"/>
</dbReference>
<dbReference type="OrthoDB" id="9813151at2"/>
<evidence type="ECO:0000256" key="6">
    <source>
        <dbReference type="ARBA" id="ARBA00022679"/>
    </source>
</evidence>
<evidence type="ECO:0000256" key="1">
    <source>
        <dbReference type="ARBA" id="ARBA00000085"/>
    </source>
</evidence>
<evidence type="ECO:0000256" key="7">
    <source>
        <dbReference type="ARBA" id="ARBA00022741"/>
    </source>
</evidence>
<dbReference type="GO" id="GO:0005524">
    <property type="term" value="F:ATP binding"/>
    <property type="evidence" value="ECO:0007669"/>
    <property type="project" value="UniProtKB-KW"/>
</dbReference>
<keyword evidence="4" id="KW-0472">Membrane</keyword>
<evidence type="ECO:0000313" key="13">
    <source>
        <dbReference type="EMBL" id="ADV83442.1"/>
    </source>
</evidence>
<dbReference type="SUPFAM" id="SSF47384">
    <property type="entry name" value="Homodimeric domain of signal transducing histidine kinase"/>
    <property type="match status" value="1"/>
</dbReference>
<dbReference type="Proteomes" id="UP000006844">
    <property type="component" value="Chromosome"/>
</dbReference>
<evidence type="ECO:0000256" key="5">
    <source>
        <dbReference type="ARBA" id="ARBA00022553"/>
    </source>
</evidence>
<feature type="region of interest" description="Disordered" evidence="10">
    <location>
        <begin position="453"/>
        <end position="473"/>
    </location>
</feature>
<dbReference type="InterPro" id="IPR005467">
    <property type="entry name" value="His_kinase_dom"/>
</dbReference>
<dbReference type="AlphaFoldDB" id="E8V1V4"/>
<keyword evidence="14" id="KW-1185">Reference proteome</keyword>
<evidence type="ECO:0000256" key="8">
    <source>
        <dbReference type="ARBA" id="ARBA00022777"/>
    </source>
</evidence>
<keyword evidence="4" id="KW-1003">Cell membrane</keyword>
<dbReference type="EC" id="2.7.13.3" evidence="3"/>
<dbReference type="GO" id="GO:0005886">
    <property type="term" value="C:plasma membrane"/>
    <property type="evidence" value="ECO:0007669"/>
    <property type="project" value="UniProtKB-SubCell"/>
</dbReference>
<dbReference type="CDD" id="cd00082">
    <property type="entry name" value="HisKA"/>
    <property type="match status" value="1"/>
</dbReference>
<dbReference type="CDD" id="cd06225">
    <property type="entry name" value="HAMP"/>
    <property type="match status" value="1"/>
</dbReference>
<dbReference type="Pfam" id="PF02518">
    <property type="entry name" value="HATPase_c"/>
    <property type="match status" value="1"/>
</dbReference>
<dbReference type="STRING" id="401053.AciPR4_2667"/>
<dbReference type="Pfam" id="PF00672">
    <property type="entry name" value="HAMP"/>
    <property type="match status" value="1"/>
</dbReference>
<dbReference type="InterPro" id="IPR003661">
    <property type="entry name" value="HisK_dim/P_dom"/>
</dbReference>
<evidence type="ECO:0000256" key="10">
    <source>
        <dbReference type="SAM" id="MobiDB-lite"/>
    </source>
</evidence>
<dbReference type="PROSITE" id="PS50109">
    <property type="entry name" value="HIS_KIN"/>
    <property type="match status" value="1"/>
</dbReference>
<feature type="domain" description="Histidine kinase" evidence="11">
    <location>
        <begin position="229"/>
        <end position="454"/>
    </location>
</feature>
<keyword evidence="8 13" id="KW-0418">Kinase</keyword>
<dbReference type="InterPro" id="IPR003594">
    <property type="entry name" value="HATPase_dom"/>
</dbReference>
<evidence type="ECO:0000259" key="12">
    <source>
        <dbReference type="PROSITE" id="PS50885"/>
    </source>
</evidence>
<dbReference type="SMART" id="SM00304">
    <property type="entry name" value="HAMP"/>
    <property type="match status" value="1"/>
</dbReference>
<dbReference type="eggNOG" id="COG2770">
    <property type="taxonomic scope" value="Bacteria"/>
</dbReference>
<dbReference type="InterPro" id="IPR004358">
    <property type="entry name" value="Sig_transdc_His_kin-like_C"/>
</dbReference>
<keyword evidence="9" id="KW-0067">ATP-binding</keyword>
<accession>E8V1V4</accession>
<keyword evidence="5" id="KW-0597">Phosphoprotein</keyword>
<proteinExistence type="predicted"/>